<dbReference type="OrthoDB" id="7352930at2"/>
<proteinExistence type="predicted"/>
<reference evidence="1 2" key="1">
    <citation type="submission" date="2019-03" db="EMBL/GenBank/DDBJ databases">
        <title>Genomic Encyclopedia of Type Strains, Phase IV (KMG-IV): sequencing the most valuable type-strain genomes for metagenomic binning, comparative biology and taxonomic classification.</title>
        <authorList>
            <person name="Goeker M."/>
        </authorList>
    </citation>
    <scope>NUCLEOTIDE SEQUENCE [LARGE SCALE GENOMIC DNA]</scope>
    <source>
        <strain evidence="1 2">DSM 102969</strain>
    </source>
</reference>
<dbReference type="EMBL" id="SNXY01000007">
    <property type="protein sequence ID" value="TDP85594.1"/>
    <property type="molecule type" value="Genomic_DNA"/>
</dbReference>
<keyword evidence="2" id="KW-1185">Reference proteome</keyword>
<dbReference type="AlphaFoldDB" id="A0A4R6RH52"/>
<name>A0A4R6RH52_9HYPH</name>
<evidence type="ECO:0000313" key="1">
    <source>
        <dbReference type="EMBL" id="TDP85594.1"/>
    </source>
</evidence>
<accession>A0A4R6RH52</accession>
<dbReference type="RefSeq" id="WP_126541430.1">
    <property type="nucleotide sequence ID" value="NZ_BSPM01000004.1"/>
</dbReference>
<dbReference type="Proteomes" id="UP000294547">
    <property type="component" value="Unassembled WGS sequence"/>
</dbReference>
<evidence type="ECO:0000313" key="2">
    <source>
        <dbReference type="Proteomes" id="UP000294547"/>
    </source>
</evidence>
<sequence>MSAPAIADDAGRALVNVTVVTLLRVDGPGRLVALANAEIEIDGVPILVQGVRALRSGAVLTVEAPQFRDRDGRWCPGVVLPDPVLAEIAAQIREALAQ</sequence>
<organism evidence="1 2">
    <name type="scientific">Oharaeibacter diazotrophicus</name>
    <dbReference type="NCBI Taxonomy" id="1920512"/>
    <lineage>
        <taxon>Bacteria</taxon>
        <taxon>Pseudomonadati</taxon>
        <taxon>Pseudomonadota</taxon>
        <taxon>Alphaproteobacteria</taxon>
        <taxon>Hyphomicrobiales</taxon>
        <taxon>Pleomorphomonadaceae</taxon>
        <taxon>Oharaeibacter</taxon>
    </lineage>
</organism>
<protein>
    <submittedName>
        <fullName evidence="1">Uncharacterized protein</fullName>
    </submittedName>
</protein>
<comment type="caution">
    <text evidence="1">The sequence shown here is derived from an EMBL/GenBank/DDBJ whole genome shotgun (WGS) entry which is preliminary data.</text>
</comment>
<gene>
    <name evidence="1" type="ORF">EDD54_2449</name>
</gene>